<evidence type="ECO:0000259" key="12">
    <source>
        <dbReference type="Pfam" id="PF01979"/>
    </source>
</evidence>
<dbReference type="Gene3D" id="3.20.20.140">
    <property type="entry name" value="Metal-dependent hydrolases"/>
    <property type="match status" value="1"/>
</dbReference>
<evidence type="ECO:0000256" key="1">
    <source>
        <dbReference type="ARBA" id="ARBA00002368"/>
    </source>
</evidence>
<comment type="subunit">
    <text evidence="10">Homodimer.</text>
</comment>
<accession>A0A0X8NZJ9</accession>
<dbReference type="UniPathway" id="UPA00070">
    <property type="reaction ID" value="UER00117"/>
</dbReference>
<dbReference type="CDD" id="cd01294">
    <property type="entry name" value="DHOase"/>
    <property type="match status" value="1"/>
</dbReference>
<protein>
    <recommendedName>
        <fullName evidence="4 10">Dihydroorotase</fullName>
        <shortName evidence="10">DHOase</shortName>
        <ecNumber evidence="4 10">3.5.2.3</ecNumber>
    </recommendedName>
</protein>
<gene>
    <name evidence="10" type="primary">pyrC</name>
    <name evidence="13" type="ORF">AL504_14685</name>
</gene>
<evidence type="ECO:0000313" key="13">
    <source>
        <dbReference type="EMBL" id="AMG37149.2"/>
    </source>
</evidence>
<evidence type="ECO:0000256" key="7">
    <source>
        <dbReference type="ARBA" id="ARBA00022833"/>
    </source>
</evidence>
<dbReference type="GO" id="GO:0006207">
    <property type="term" value="P:'de novo' pyrimidine nucleobase biosynthetic process"/>
    <property type="evidence" value="ECO:0007669"/>
    <property type="project" value="TreeGrafter"/>
</dbReference>
<dbReference type="EMBL" id="CP014060">
    <property type="protein sequence ID" value="AMG37149.2"/>
    <property type="molecule type" value="Genomic_DNA"/>
</dbReference>
<evidence type="ECO:0000256" key="10">
    <source>
        <dbReference type="HAMAP-Rule" id="MF_00219"/>
    </source>
</evidence>
<dbReference type="EC" id="3.5.2.3" evidence="4 10"/>
<feature type="binding site" evidence="10">
    <location>
        <position position="266"/>
    </location>
    <ligand>
        <name>substrate</name>
    </ligand>
</feature>
<keyword evidence="5 10" id="KW-0479">Metal-binding</keyword>
<evidence type="ECO:0000256" key="3">
    <source>
        <dbReference type="ARBA" id="ARBA00005631"/>
    </source>
</evidence>
<comment type="cofactor">
    <cofactor evidence="10 11">
        <name>Zn(2+)</name>
        <dbReference type="ChEBI" id="CHEBI:29105"/>
    </cofactor>
    <text evidence="10 11">Binds 2 Zn(2+) ions per subunit.</text>
</comment>
<evidence type="ECO:0000256" key="8">
    <source>
        <dbReference type="ARBA" id="ARBA00022975"/>
    </source>
</evidence>
<feature type="binding site" evidence="10">
    <location>
        <position position="51"/>
    </location>
    <ligand>
        <name>substrate</name>
    </ligand>
</feature>
<feature type="binding site" evidence="10">
    <location>
        <position position="23"/>
    </location>
    <ligand>
        <name>Zn(2+)</name>
        <dbReference type="ChEBI" id="CHEBI:29105"/>
        <label>1</label>
    </ligand>
</feature>
<dbReference type="InterPro" id="IPR032466">
    <property type="entry name" value="Metal_Hydrolase"/>
</dbReference>
<dbReference type="InterPro" id="IPR006680">
    <property type="entry name" value="Amidohydro-rel"/>
</dbReference>
<dbReference type="AlphaFoldDB" id="A0A0X8NZJ9"/>
<proteinExistence type="inferred from homology"/>
<dbReference type="PROSITE" id="PS00483">
    <property type="entry name" value="DIHYDROOROTASE_2"/>
    <property type="match status" value="1"/>
</dbReference>
<feature type="binding site" description="via carbamate group" evidence="10">
    <location>
        <position position="113"/>
    </location>
    <ligand>
        <name>Zn(2+)</name>
        <dbReference type="ChEBI" id="CHEBI:29105"/>
        <label>1</label>
    </ligand>
</feature>
<feature type="binding site" evidence="10">
    <location>
        <begin position="25"/>
        <end position="27"/>
    </location>
    <ligand>
        <name>substrate</name>
    </ligand>
</feature>
<comment type="function">
    <text evidence="1 10">Catalyzes the reversible cyclization of carbamoyl aspartate to dihydroorotate.</text>
</comment>
<evidence type="ECO:0000256" key="9">
    <source>
        <dbReference type="ARBA" id="ARBA00048492"/>
    </source>
</evidence>
<dbReference type="GO" id="GO:0004151">
    <property type="term" value="F:dihydroorotase activity"/>
    <property type="evidence" value="ECO:0007669"/>
    <property type="project" value="UniProtKB-UniRule"/>
</dbReference>
<dbReference type="HAMAP" id="MF_00219">
    <property type="entry name" value="PyrC_classII"/>
    <property type="match status" value="1"/>
</dbReference>
<dbReference type="SUPFAM" id="SSF51556">
    <property type="entry name" value="Metallo-dependent hydrolases"/>
    <property type="match status" value="1"/>
</dbReference>
<dbReference type="PIRSF" id="PIRSF001237">
    <property type="entry name" value="DHOdimr"/>
    <property type="match status" value="1"/>
</dbReference>
<keyword evidence="7 10" id="KW-0862">Zinc</keyword>
<dbReference type="InterPro" id="IPR004721">
    <property type="entry name" value="DHOdimr"/>
</dbReference>
<dbReference type="PROSITE" id="PS00482">
    <property type="entry name" value="DIHYDROOROTASE_1"/>
    <property type="match status" value="1"/>
</dbReference>
<dbReference type="Proteomes" id="UP000060602">
    <property type="component" value="Chromosome"/>
</dbReference>
<feature type="binding site" evidence="10">
    <location>
        <position position="262"/>
    </location>
    <ligand>
        <name>Zn(2+)</name>
        <dbReference type="ChEBI" id="CHEBI:29105"/>
        <label>1</label>
    </ligand>
</feature>
<evidence type="ECO:0000256" key="4">
    <source>
        <dbReference type="ARBA" id="ARBA00012860"/>
    </source>
</evidence>
<dbReference type="Pfam" id="PF01979">
    <property type="entry name" value="Amidohydro_1"/>
    <property type="match status" value="1"/>
</dbReference>
<evidence type="ECO:0000256" key="6">
    <source>
        <dbReference type="ARBA" id="ARBA00022801"/>
    </source>
</evidence>
<feature type="domain" description="Amidohydrolase-related" evidence="12">
    <location>
        <begin position="21"/>
        <end position="325"/>
    </location>
</feature>
<comment type="catalytic activity">
    <reaction evidence="9 10 11">
        <text>(S)-dihydroorotate + H2O = N-carbamoyl-L-aspartate + H(+)</text>
        <dbReference type="Rhea" id="RHEA:24296"/>
        <dbReference type="ChEBI" id="CHEBI:15377"/>
        <dbReference type="ChEBI" id="CHEBI:15378"/>
        <dbReference type="ChEBI" id="CHEBI:30864"/>
        <dbReference type="ChEBI" id="CHEBI:32814"/>
        <dbReference type="EC" id="3.5.2.3"/>
    </reaction>
</comment>
<dbReference type="PANTHER" id="PTHR43137:SF1">
    <property type="entry name" value="DIHYDROOROTASE"/>
    <property type="match status" value="1"/>
</dbReference>
<feature type="binding site" evidence="10">
    <location>
        <position position="25"/>
    </location>
    <ligand>
        <name>Zn(2+)</name>
        <dbReference type="ChEBI" id="CHEBI:29105"/>
        <label>1</label>
    </ligand>
</feature>
<comment type="pathway">
    <text evidence="2 10 11">Pyrimidine metabolism; UMP biosynthesis via de novo pathway; (S)-dihydroorotate from bicarbonate: step 3/3.</text>
</comment>
<keyword evidence="6 10" id="KW-0378">Hydrolase</keyword>
<feature type="binding site" evidence="10">
    <location>
        <position position="278"/>
    </location>
    <ligand>
        <name>substrate</name>
    </ligand>
</feature>
<feature type="binding site" evidence="10">
    <location>
        <position position="189"/>
    </location>
    <ligand>
        <name>Zn(2+)</name>
        <dbReference type="ChEBI" id="CHEBI:29105"/>
        <label>2</label>
    </ligand>
</feature>
<dbReference type="GO" id="GO:0005737">
    <property type="term" value="C:cytoplasm"/>
    <property type="evidence" value="ECO:0007669"/>
    <property type="project" value="TreeGrafter"/>
</dbReference>
<sequence length="359" mass="39103">MKKLSMSTQNTNQLIITRPDDWHLHLRDGAALEAVVADTARQFARAIIMPNLKPPVTTTEQALAYRGRILAALTKAGGNADAFTPLMTLYLTDNTSAEEIFRAHESGQVYAVKLYPAGATTNSDAGVTDLLGKCAKALEALEKCGMPLLVHGEVTDPSIDVFDREAIFVERVMKPLRRAFPALKVVFEHITTKEGAEYVRDAEGPIAATITPQHLLYNRNAIFQGGVRPHWYCLPILKRETHRLALVEAATSGSPRFFLGTDSAPHARGLKEHACGCAGCYTALHAMELYATAFEAVGKLDKLEGFASFHGPDFYGLPRNTGKLTLVRESYQIPDEVPFGDTGLVPLAAGETLAWRAAV</sequence>
<dbReference type="GO" id="GO:0008270">
    <property type="term" value="F:zinc ion binding"/>
    <property type="evidence" value="ECO:0007669"/>
    <property type="project" value="UniProtKB-UniRule"/>
</dbReference>
<dbReference type="InterPro" id="IPR002195">
    <property type="entry name" value="Dihydroorotase_CS"/>
</dbReference>
<reference evidence="14" key="1">
    <citation type="submission" date="2015-12" db="EMBL/GenBank/DDBJ databases">
        <title>FDA dAtabase for Regulatory Grade micrObial Sequences (FDA-ARGOS): Supporting development and validation of Infectious Disease Dx tests.</title>
        <authorList>
            <person name="Case J."/>
            <person name="Tallon L."/>
            <person name="Sadzewicz L."/>
            <person name="Sengamalay N."/>
            <person name="Ott S."/>
            <person name="Godinez A."/>
            <person name="Nagaraj S."/>
            <person name="Nadendla S."/>
            <person name="Sichtig H."/>
        </authorList>
    </citation>
    <scope>NUCLEOTIDE SEQUENCE [LARGE SCALE GENOMIC DNA]</scope>
    <source>
        <strain evidence="14">FDAARGOS_147</strain>
    </source>
</reference>
<evidence type="ECO:0000256" key="11">
    <source>
        <dbReference type="RuleBase" id="RU003440"/>
    </source>
</evidence>
<feature type="binding site" evidence="10">
    <location>
        <position position="234"/>
    </location>
    <ligand>
        <name>substrate</name>
    </ligand>
</feature>
<feature type="binding site" description="via carbamate group" evidence="10">
    <location>
        <position position="113"/>
    </location>
    <ligand>
        <name>Zn(2+)</name>
        <dbReference type="ChEBI" id="CHEBI:29105"/>
        <label>2</label>
    </ligand>
</feature>
<name>A0A0X8NZJ9_ALCXX</name>
<dbReference type="RefSeq" id="WP_104021828.1">
    <property type="nucleotide sequence ID" value="NZ_CP014060.2"/>
</dbReference>
<feature type="binding site" evidence="10">
    <location>
        <position position="151"/>
    </location>
    <ligand>
        <name>Zn(2+)</name>
        <dbReference type="ChEBI" id="CHEBI:29105"/>
        <label>2</label>
    </ligand>
</feature>
<feature type="modified residue" description="N6-carboxylysine" evidence="10">
    <location>
        <position position="113"/>
    </location>
</feature>
<dbReference type="NCBIfam" id="TIGR00856">
    <property type="entry name" value="pyrC_dimer"/>
    <property type="match status" value="1"/>
</dbReference>
<feature type="binding site" evidence="10">
    <location>
        <position position="151"/>
    </location>
    <ligand>
        <name>substrate</name>
    </ligand>
</feature>
<comment type="similarity">
    <text evidence="3 10 11">Belongs to the metallo-dependent hydrolases superfamily. DHOase family. Class II DHOase subfamily.</text>
</comment>
<feature type="active site" evidence="10">
    <location>
        <position position="262"/>
    </location>
</feature>
<evidence type="ECO:0000313" key="14">
    <source>
        <dbReference type="Proteomes" id="UP000060602"/>
    </source>
</evidence>
<evidence type="ECO:0000256" key="5">
    <source>
        <dbReference type="ARBA" id="ARBA00022723"/>
    </source>
</evidence>
<dbReference type="PANTHER" id="PTHR43137">
    <property type="entry name" value="DIHYDROOROTASE"/>
    <property type="match status" value="1"/>
</dbReference>
<organism evidence="13 14">
    <name type="scientific">Alcaligenes xylosoxydans xylosoxydans</name>
    <name type="common">Achromobacter xylosoxidans</name>
    <dbReference type="NCBI Taxonomy" id="85698"/>
    <lineage>
        <taxon>Bacteria</taxon>
        <taxon>Pseudomonadati</taxon>
        <taxon>Pseudomonadota</taxon>
        <taxon>Betaproteobacteria</taxon>
        <taxon>Burkholderiales</taxon>
        <taxon>Alcaligenaceae</taxon>
        <taxon>Achromobacter</taxon>
    </lineage>
</organism>
<keyword evidence="8 10" id="KW-0665">Pyrimidine biosynthesis</keyword>
<evidence type="ECO:0000256" key="2">
    <source>
        <dbReference type="ARBA" id="ARBA00004880"/>
    </source>
</evidence>
<dbReference type="GO" id="GO:0044205">
    <property type="term" value="P:'de novo' UMP biosynthetic process"/>
    <property type="evidence" value="ECO:0007669"/>
    <property type="project" value="UniProtKB-UniRule"/>
</dbReference>
<dbReference type="FunFam" id="3.20.20.140:FF:000006">
    <property type="entry name" value="Dihydroorotase"/>
    <property type="match status" value="1"/>
</dbReference>